<proteinExistence type="predicted"/>
<feature type="transmembrane region" description="Helical" evidence="7">
    <location>
        <begin position="159"/>
        <end position="185"/>
    </location>
</feature>
<organism evidence="9 10">
    <name type="scientific">Rhodococcus aetherivorans</name>
    <dbReference type="NCBI Taxonomy" id="191292"/>
    <lineage>
        <taxon>Bacteria</taxon>
        <taxon>Bacillati</taxon>
        <taxon>Actinomycetota</taxon>
        <taxon>Actinomycetes</taxon>
        <taxon>Mycobacteriales</taxon>
        <taxon>Nocardiaceae</taxon>
        <taxon>Rhodococcus</taxon>
    </lineage>
</organism>
<feature type="transmembrane region" description="Helical" evidence="7">
    <location>
        <begin position="289"/>
        <end position="307"/>
    </location>
</feature>
<gene>
    <name evidence="9" type="ORF">RAJCM14343_1305</name>
</gene>
<feature type="transmembrane region" description="Helical" evidence="7">
    <location>
        <begin position="94"/>
        <end position="112"/>
    </location>
</feature>
<comment type="subcellular location">
    <subcellularLocation>
        <location evidence="1">Cell membrane</location>
        <topology evidence="1">Multi-pass membrane protein</topology>
    </subcellularLocation>
</comment>
<evidence type="ECO:0000259" key="8">
    <source>
        <dbReference type="PROSITE" id="PS50850"/>
    </source>
</evidence>
<evidence type="ECO:0000313" key="9">
    <source>
        <dbReference type="EMBL" id="GES36056.1"/>
    </source>
</evidence>
<dbReference type="Proteomes" id="UP000325466">
    <property type="component" value="Unassembled WGS sequence"/>
</dbReference>
<dbReference type="RefSeq" id="WP_043801113.1">
    <property type="nucleotide sequence ID" value="NZ_BAAAYP010000048.1"/>
</dbReference>
<evidence type="ECO:0000256" key="1">
    <source>
        <dbReference type="ARBA" id="ARBA00004651"/>
    </source>
</evidence>
<keyword evidence="10" id="KW-1185">Reference proteome</keyword>
<reference evidence="9 10" key="1">
    <citation type="journal article" date="2018" name="Biodegradation">
        <title>1,4-Dioxane degradation characteristics of Rhodococcus aetherivorans JCM 14343.</title>
        <authorList>
            <person name="Inoue D."/>
            <person name="Tsunoda T."/>
            <person name="Yamamoto N."/>
            <person name="Ike M."/>
            <person name="Sei K."/>
        </authorList>
    </citation>
    <scope>NUCLEOTIDE SEQUENCE [LARGE SCALE GENOMIC DNA]</scope>
    <source>
        <strain evidence="9 10">JCM 14343</strain>
    </source>
</reference>
<name>A0ABQ0YHN8_9NOCA</name>
<evidence type="ECO:0000256" key="5">
    <source>
        <dbReference type="ARBA" id="ARBA00022989"/>
    </source>
</evidence>
<feature type="transmembrane region" description="Helical" evidence="7">
    <location>
        <begin position="197"/>
        <end position="216"/>
    </location>
</feature>
<keyword evidence="2" id="KW-0813">Transport</keyword>
<sequence>MTVTASADITAAQRKKEVRRVVLSSYLGSTIEFYDFLLYATAAAIVFAPVFFSDLSPLAGTIASMGTFAAGYLARPFGGVVFGHFGDRYGRKSMLLISMTVMGVASFLIGLVPPASAIGSWAAIILVLLRVCQGIAVGGEWGGAALMSLEHVGGRGRGFAASFTNAGAPTGSLLGTLALALVALLPEDDFLSWGWRIPFLLSAVMLAVGLFVRARVSESPLFREAMAKQAEVDATAVDRRTPPILSVLRRPRNLLLVALGCMASFGIQTMFTTFAIGYASHSGVTRSQALLAFAVCQFVAIFTLLGFARLSDRVGRRPVMLFGLGAFVVLIVPILALLSSGNVALVTLGFVLGFGVCQSATYGPMAAYIAEQFGTAARYTGASLGYQGATLLGAGFTPVILASLQAAAGGGTGLVAAFMIGLAVLSAVFILLAKESKDRDLSTYEH</sequence>
<evidence type="ECO:0000256" key="3">
    <source>
        <dbReference type="ARBA" id="ARBA00022475"/>
    </source>
</evidence>
<feature type="transmembrane region" description="Helical" evidence="7">
    <location>
        <begin position="58"/>
        <end position="82"/>
    </location>
</feature>
<evidence type="ECO:0000256" key="6">
    <source>
        <dbReference type="ARBA" id="ARBA00023136"/>
    </source>
</evidence>
<dbReference type="Pfam" id="PF07690">
    <property type="entry name" value="MFS_1"/>
    <property type="match status" value="1"/>
</dbReference>
<feature type="transmembrane region" description="Helical" evidence="7">
    <location>
        <begin position="319"/>
        <end position="338"/>
    </location>
</feature>
<dbReference type="PANTHER" id="PTHR43045">
    <property type="entry name" value="SHIKIMATE TRANSPORTER"/>
    <property type="match status" value="1"/>
</dbReference>
<evidence type="ECO:0000313" key="10">
    <source>
        <dbReference type="Proteomes" id="UP000325466"/>
    </source>
</evidence>
<keyword evidence="5 7" id="KW-1133">Transmembrane helix</keyword>
<evidence type="ECO:0000256" key="7">
    <source>
        <dbReference type="SAM" id="Phobius"/>
    </source>
</evidence>
<protein>
    <submittedName>
        <fullName evidence="9">Permease of the major facilitator superfamily</fullName>
    </submittedName>
</protein>
<feature type="transmembrane region" description="Helical" evidence="7">
    <location>
        <begin position="344"/>
        <end position="363"/>
    </location>
</feature>
<dbReference type="CDD" id="cd17369">
    <property type="entry name" value="MFS_ShiA_like"/>
    <property type="match status" value="1"/>
</dbReference>
<keyword evidence="3" id="KW-1003">Cell membrane</keyword>
<dbReference type="EMBL" id="BLAH01000039">
    <property type="protein sequence ID" value="GES36056.1"/>
    <property type="molecule type" value="Genomic_DNA"/>
</dbReference>
<dbReference type="SUPFAM" id="SSF103473">
    <property type="entry name" value="MFS general substrate transporter"/>
    <property type="match status" value="1"/>
</dbReference>
<dbReference type="Gene3D" id="1.20.1250.20">
    <property type="entry name" value="MFS general substrate transporter like domains"/>
    <property type="match status" value="2"/>
</dbReference>
<dbReference type="InterPro" id="IPR020846">
    <property type="entry name" value="MFS_dom"/>
</dbReference>
<dbReference type="PROSITE" id="PS50850">
    <property type="entry name" value="MFS"/>
    <property type="match status" value="1"/>
</dbReference>
<keyword evidence="4 7" id="KW-0812">Transmembrane</keyword>
<accession>A0ABQ0YHN8</accession>
<dbReference type="PANTHER" id="PTHR43045:SF1">
    <property type="entry name" value="SHIKIMATE TRANSPORTER"/>
    <property type="match status" value="1"/>
</dbReference>
<keyword evidence="6 7" id="KW-0472">Membrane</keyword>
<dbReference type="InterPro" id="IPR011701">
    <property type="entry name" value="MFS"/>
</dbReference>
<evidence type="ECO:0000256" key="4">
    <source>
        <dbReference type="ARBA" id="ARBA00022692"/>
    </source>
</evidence>
<dbReference type="InterPro" id="IPR036259">
    <property type="entry name" value="MFS_trans_sf"/>
</dbReference>
<feature type="transmembrane region" description="Helical" evidence="7">
    <location>
        <begin position="414"/>
        <end position="433"/>
    </location>
</feature>
<feature type="domain" description="Major facilitator superfamily (MFS) profile" evidence="8">
    <location>
        <begin position="21"/>
        <end position="438"/>
    </location>
</feature>
<evidence type="ECO:0000256" key="2">
    <source>
        <dbReference type="ARBA" id="ARBA00022448"/>
    </source>
</evidence>
<feature type="transmembrane region" description="Helical" evidence="7">
    <location>
        <begin position="254"/>
        <end position="277"/>
    </location>
</feature>
<feature type="transmembrane region" description="Helical" evidence="7">
    <location>
        <begin position="384"/>
        <end position="408"/>
    </location>
</feature>
<comment type="caution">
    <text evidence="9">The sequence shown here is derived from an EMBL/GenBank/DDBJ whole genome shotgun (WGS) entry which is preliminary data.</text>
</comment>
<feature type="transmembrane region" description="Helical" evidence="7">
    <location>
        <begin position="118"/>
        <end position="138"/>
    </location>
</feature>